<accession>A0A835TQT4</accession>
<keyword evidence="3" id="KW-1185">Reference proteome</keyword>
<evidence type="ECO:0000256" key="1">
    <source>
        <dbReference type="SAM" id="MobiDB-lite"/>
    </source>
</evidence>
<evidence type="ECO:0000313" key="3">
    <source>
        <dbReference type="Proteomes" id="UP000650467"/>
    </source>
</evidence>
<name>A0A835TQT4_CHLIN</name>
<sequence length="199" mass="19456">MSLEAARQATASALRALEGAYRALLAEQSCTAVEGPGPDCLPGGGGGGAGSGEGSGGGPGGAEQGPLQLAESLVVASRTLQVSLPVVGADIAYAGSPAKRRRGVMGLLDAAERAARAGGGLAVDAADLEYLEQVEDVTTAAVLQLRLLQRAAEGVVAGAGGAGAGAGVGAALVAAAPRLTELVYMSLRKARAVLELEAR</sequence>
<comment type="caution">
    <text evidence="2">The sequence shown here is derived from an EMBL/GenBank/DDBJ whole genome shotgun (WGS) entry which is preliminary data.</text>
</comment>
<dbReference type="EMBL" id="JAEHOC010000004">
    <property type="protein sequence ID" value="KAG2442430.1"/>
    <property type="molecule type" value="Genomic_DNA"/>
</dbReference>
<feature type="compositionally biased region" description="Gly residues" evidence="1">
    <location>
        <begin position="42"/>
        <end position="63"/>
    </location>
</feature>
<protein>
    <submittedName>
        <fullName evidence="2">Uncharacterized protein</fullName>
    </submittedName>
</protein>
<organism evidence="2 3">
    <name type="scientific">Chlamydomonas incerta</name>
    <dbReference type="NCBI Taxonomy" id="51695"/>
    <lineage>
        <taxon>Eukaryota</taxon>
        <taxon>Viridiplantae</taxon>
        <taxon>Chlorophyta</taxon>
        <taxon>core chlorophytes</taxon>
        <taxon>Chlorophyceae</taxon>
        <taxon>CS clade</taxon>
        <taxon>Chlamydomonadales</taxon>
        <taxon>Chlamydomonadaceae</taxon>
        <taxon>Chlamydomonas</taxon>
    </lineage>
</organism>
<dbReference type="AlphaFoldDB" id="A0A835TQT4"/>
<dbReference type="Proteomes" id="UP000650467">
    <property type="component" value="Unassembled WGS sequence"/>
</dbReference>
<proteinExistence type="predicted"/>
<reference evidence="2" key="1">
    <citation type="journal article" date="2020" name="bioRxiv">
        <title>Comparative genomics of Chlamydomonas.</title>
        <authorList>
            <person name="Craig R.J."/>
            <person name="Hasan A.R."/>
            <person name="Ness R.W."/>
            <person name="Keightley P.D."/>
        </authorList>
    </citation>
    <scope>NUCLEOTIDE SEQUENCE</scope>
    <source>
        <strain evidence="2">SAG 7.73</strain>
    </source>
</reference>
<dbReference type="OrthoDB" id="10631057at2759"/>
<feature type="region of interest" description="Disordered" evidence="1">
    <location>
        <begin position="41"/>
        <end position="64"/>
    </location>
</feature>
<evidence type="ECO:0000313" key="2">
    <source>
        <dbReference type="EMBL" id="KAG2442430.1"/>
    </source>
</evidence>
<gene>
    <name evidence="2" type="ORF">HXX76_002516</name>
</gene>